<name>A0AAQ3PVP4_PASNO</name>
<evidence type="ECO:0000313" key="3">
    <source>
        <dbReference type="Proteomes" id="UP001341281"/>
    </source>
</evidence>
<feature type="compositionally biased region" description="Gly residues" evidence="1">
    <location>
        <begin position="135"/>
        <end position="144"/>
    </location>
</feature>
<feature type="region of interest" description="Disordered" evidence="1">
    <location>
        <begin position="1"/>
        <end position="38"/>
    </location>
</feature>
<proteinExistence type="predicted"/>
<keyword evidence="3" id="KW-1185">Reference proteome</keyword>
<dbReference type="AlphaFoldDB" id="A0AAQ3PVP4"/>
<protein>
    <submittedName>
        <fullName evidence="2">Uncharacterized protein</fullName>
    </submittedName>
</protein>
<gene>
    <name evidence="2" type="ORF">U9M48_004917</name>
</gene>
<feature type="compositionally biased region" description="Pro residues" evidence="1">
    <location>
        <begin position="20"/>
        <end position="29"/>
    </location>
</feature>
<dbReference type="EMBL" id="CP144745">
    <property type="protein sequence ID" value="WVZ54051.1"/>
    <property type="molecule type" value="Genomic_DNA"/>
</dbReference>
<evidence type="ECO:0000256" key="1">
    <source>
        <dbReference type="SAM" id="MobiDB-lite"/>
    </source>
</evidence>
<feature type="region of interest" description="Disordered" evidence="1">
    <location>
        <begin position="131"/>
        <end position="150"/>
    </location>
</feature>
<accession>A0AAQ3PVP4</accession>
<evidence type="ECO:0000313" key="2">
    <source>
        <dbReference type="EMBL" id="WVZ54051.1"/>
    </source>
</evidence>
<reference evidence="2 3" key="1">
    <citation type="submission" date="2024-02" db="EMBL/GenBank/DDBJ databases">
        <title>High-quality chromosome-scale genome assembly of Pensacola bahiagrass (Paspalum notatum Flugge var. saurae).</title>
        <authorList>
            <person name="Vega J.M."/>
            <person name="Podio M."/>
            <person name="Orjuela J."/>
            <person name="Siena L.A."/>
            <person name="Pessino S.C."/>
            <person name="Combes M.C."/>
            <person name="Mariac C."/>
            <person name="Albertini E."/>
            <person name="Pupilli F."/>
            <person name="Ortiz J.P.A."/>
            <person name="Leblanc O."/>
        </authorList>
    </citation>
    <scope>NUCLEOTIDE SEQUENCE [LARGE SCALE GENOMIC DNA]</scope>
    <source>
        <strain evidence="2">R1</strain>
        <tissue evidence="2">Leaf</tissue>
    </source>
</reference>
<sequence>MTLLAPPRDPPSSTREPRPWPRSPPPGDPPGCIRGRTATAAPARFLHAAWQSPTASTRLGPAHGFWHLAEAPPNATPARRLGCDGGVEAGCGSDIQGDEAWEPQIRPLALFCGRRLAPSSAAVADSVDGEWQRKVGGGGGGGGCVAEEPR</sequence>
<dbReference type="Proteomes" id="UP001341281">
    <property type="component" value="Chromosome 01"/>
</dbReference>
<organism evidence="2 3">
    <name type="scientific">Paspalum notatum var. saurae</name>
    <dbReference type="NCBI Taxonomy" id="547442"/>
    <lineage>
        <taxon>Eukaryota</taxon>
        <taxon>Viridiplantae</taxon>
        <taxon>Streptophyta</taxon>
        <taxon>Embryophyta</taxon>
        <taxon>Tracheophyta</taxon>
        <taxon>Spermatophyta</taxon>
        <taxon>Magnoliopsida</taxon>
        <taxon>Liliopsida</taxon>
        <taxon>Poales</taxon>
        <taxon>Poaceae</taxon>
        <taxon>PACMAD clade</taxon>
        <taxon>Panicoideae</taxon>
        <taxon>Andropogonodae</taxon>
        <taxon>Paspaleae</taxon>
        <taxon>Paspalinae</taxon>
        <taxon>Paspalum</taxon>
    </lineage>
</organism>